<keyword evidence="8 15" id="KW-0418">Kinase</keyword>
<accession>A0A7Y9FH03</accession>
<dbReference type="InterPro" id="IPR003661">
    <property type="entry name" value="HisK_dim/P_dom"/>
</dbReference>
<dbReference type="EC" id="2.7.13.3" evidence="4"/>
<evidence type="ECO:0000256" key="8">
    <source>
        <dbReference type="ARBA" id="ARBA00022777"/>
    </source>
</evidence>
<dbReference type="InterPro" id="IPR036890">
    <property type="entry name" value="HATPase_C_sf"/>
</dbReference>
<dbReference type="PRINTS" id="PR00344">
    <property type="entry name" value="BCTRLSENSOR"/>
</dbReference>
<dbReference type="FunFam" id="3.30.565.10:FF:000006">
    <property type="entry name" value="Sensor histidine kinase WalK"/>
    <property type="match status" value="1"/>
</dbReference>
<dbReference type="SMART" id="SM00387">
    <property type="entry name" value="HATPase_c"/>
    <property type="match status" value="1"/>
</dbReference>
<evidence type="ECO:0000259" key="13">
    <source>
        <dbReference type="PROSITE" id="PS50109"/>
    </source>
</evidence>
<dbReference type="InterPro" id="IPR005467">
    <property type="entry name" value="His_kinase_dom"/>
</dbReference>
<keyword evidence="7" id="KW-0812">Transmembrane</keyword>
<feature type="compositionally biased region" description="Acidic residues" evidence="12">
    <location>
        <begin position="380"/>
        <end position="396"/>
    </location>
</feature>
<dbReference type="InterPro" id="IPR050428">
    <property type="entry name" value="TCS_sensor_his_kinase"/>
</dbReference>
<evidence type="ECO:0000256" key="7">
    <source>
        <dbReference type="ARBA" id="ARBA00022692"/>
    </source>
</evidence>
<organism evidence="15 16">
    <name type="scientific">Cellulomonas oligotrophica</name>
    <dbReference type="NCBI Taxonomy" id="931536"/>
    <lineage>
        <taxon>Bacteria</taxon>
        <taxon>Bacillati</taxon>
        <taxon>Actinomycetota</taxon>
        <taxon>Actinomycetes</taxon>
        <taxon>Micrococcales</taxon>
        <taxon>Cellulomonadaceae</taxon>
        <taxon>Cellulomonas</taxon>
    </lineage>
</organism>
<dbReference type="Pfam" id="PF00512">
    <property type="entry name" value="HisKA"/>
    <property type="match status" value="1"/>
</dbReference>
<evidence type="ECO:0000256" key="11">
    <source>
        <dbReference type="ARBA" id="ARBA00023136"/>
    </source>
</evidence>
<evidence type="ECO:0000313" key="15">
    <source>
        <dbReference type="EMBL" id="NYD87074.1"/>
    </source>
</evidence>
<protein>
    <recommendedName>
        <fullName evidence="4">histidine kinase</fullName>
        <ecNumber evidence="4">2.7.13.3</ecNumber>
    </recommendedName>
</protein>
<comment type="caution">
    <text evidence="15">The sequence shown here is derived from an EMBL/GenBank/DDBJ whole genome shotgun (WGS) entry which is preliminary data.</text>
</comment>
<dbReference type="Proteomes" id="UP000577956">
    <property type="component" value="Unassembled WGS sequence"/>
</dbReference>
<evidence type="ECO:0000256" key="4">
    <source>
        <dbReference type="ARBA" id="ARBA00012438"/>
    </source>
</evidence>
<dbReference type="SMART" id="SM00304">
    <property type="entry name" value="HAMP"/>
    <property type="match status" value="1"/>
</dbReference>
<dbReference type="Gene3D" id="1.10.287.130">
    <property type="match status" value="1"/>
</dbReference>
<comment type="catalytic activity">
    <reaction evidence="1">
        <text>ATP + protein L-histidine = ADP + protein N-phospho-L-histidine.</text>
        <dbReference type="EC" id="2.7.13.3"/>
    </reaction>
</comment>
<dbReference type="PROSITE" id="PS50885">
    <property type="entry name" value="HAMP"/>
    <property type="match status" value="1"/>
</dbReference>
<comment type="subcellular location">
    <subcellularLocation>
        <location evidence="3">Cell membrane</location>
    </subcellularLocation>
</comment>
<evidence type="ECO:0000256" key="5">
    <source>
        <dbReference type="ARBA" id="ARBA00022553"/>
    </source>
</evidence>
<dbReference type="SUPFAM" id="SSF47384">
    <property type="entry name" value="Homodimeric domain of signal transducing histidine kinase"/>
    <property type="match status" value="1"/>
</dbReference>
<feature type="domain" description="HAMP" evidence="14">
    <location>
        <begin position="204"/>
        <end position="266"/>
    </location>
</feature>
<evidence type="ECO:0000256" key="2">
    <source>
        <dbReference type="ARBA" id="ARBA00001968"/>
    </source>
</evidence>
<gene>
    <name evidence="15" type="ORF">BKA21_002623</name>
</gene>
<dbReference type="InterPro" id="IPR003594">
    <property type="entry name" value="HATPase_dom"/>
</dbReference>
<evidence type="ECO:0000256" key="6">
    <source>
        <dbReference type="ARBA" id="ARBA00022679"/>
    </source>
</evidence>
<dbReference type="Pfam" id="PF02518">
    <property type="entry name" value="HATPase_c"/>
    <property type="match status" value="1"/>
</dbReference>
<dbReference type="Gene3D" id="6.10.340.10">
    <property type="match status" value="1"/>
</dbReference>
<keyword evidence="5" id="KW-0597">Phosphoprotein</keyword>
<feature type="region of interest" description="Disordered" evidence="12">
    <location>
        <begin position="369"/>
        <end position="397"/>
    </location>
</feature>
<dbReference type="CDD" id="cd00082">
    <property type="entry name" value="HisKA"/>
    <property type="match status" value="1"/>
</dbReference>
<keyword evidence="11" id="KW-0472">Membrane</keyword>
<sequence>MSVPRRRARWTLRRRLVVVVLGLVLVVGAAMGAVSTLALRDSLVQQVDERALEAAQRAVRVTEGVPRDEDGTVPDPGVAPGGRPEPLGVPGQDVGTISVVVSDDGVRAGFYEFVDGDPVFTALTDAQLATLTAVPTDGVAHSVSLDGLGTYRAVAMTSSTGDVVVNALPTADATATVERYVVVEVLVAAGALLLAGVGGSLLLRRELEPLTRVAATATRVAEQPLSRGEVEIVARVDPRDTDPSTEVGQVGAALDRMLGHIESSFAARHESEQQVRQFVADASHELRTPLASIRGYTELVRRSPDDLPPATLAALARVEAESVRMTALVDDLLLLARLDAGRPLDREPVDLTALAVDAVTDAHAAGPDHVWRIDLPGGTGDDDATDEGDGPDDEDLQVVGDDHRLRQVLANLTSNARRHTPPGTHVTVGLRRDGDAVLLTVADDGPGVPPELRDRLFQRFTRGDASRNRAAGSTGLGLAIAHAVVTAHGGTLTCTSAPGRTTFAVRLPAAGSPGA</sequence>
<evidence type="ECO:0000259" key="14">
    <source>
        <dbReference type="PROSITE" id="PS50885"/>
    </source>
</evidence>
<dbReference type="Gene3D" id="3.30.565.10">
    <property type="entry name" value="Histidine kinase-like ATPase, C-terminal domain"/>
    <property type="match status" value="1"/>
</dbReference>
<evidence type="ECO:0000256" key="1">
    <source>
        <dbReference type="ARBA" id="ARBA00000085"/>
    </source>
</evidence>
<keyword evidence="10" id="KW-0902">Two-component regulatory system</keyword>
<dbReference type="PANTHER" id="PTHR45436:SF5">
    <property type="entry name" value="SENSOR HISTIDINE KINASE TRCS"/>
    <property type="match status" value="1"/>
</dbReference>
<dbReference type="FunFam" id="1.10.287.130:FF:000001">
    <property type="entry name" value="Two-component sensor histidine kinase"/>
    <property type="match status" value="1"/>
</dbReference>
<keyword evidence="9" id="KW-1133">Transmembrane helix</keyword>
<feature type="domain" description="Histidine kinase" evidence="13">
    <location>
        <begin position="281"/>
        <end position="511"/>
    </location>
</feature>
<name>A0A7Y9FH03_9CELL</name>
<feature type="region of interest" description="Disordered" evidence="12">
    <location>
        <begin position="62"/>
        <end position="89"/>
    </location>
</feature>
<evidence type="ECO:0000256" key="12">
    <source>
        <dbReference type="SAM" id="MobiDB-lite"/>
    </source>
</evidence>
<evidence type="ECO:0000256" key="9">
    <source>
        <dbReference type="ARBA" id="ARBA00022989"/>
    </source>
</evidence>
<dbReference type="EMBL" id="JACCBK010000001">
    <property type="protein sequence ID" value="NYD87074.1"/>
    <property type="molecule type" value="Genomic_DNA"/>
</dbReference>
<dbReference type="SMART" id="SM00388">
    <property type="entry name" value="HisKA"/>
    <property type="match status" value="1"/>
</dbReference>
<evidence type="ECO:0000256" key="10">
    <source>
        <dbReference type="ARBA" id="ARBA00023012"/>
    </source>
</evidence>
<dbReference type="AlphaFoldDB" id="A0A7Y9FH03"/>
<dbReference type="PANTHER" id="PTHR45436">
    <property type="entry name" value="SENSOR HISTIDINE KINASE YKOH"/>
    <property type="match status" value="1"/>
</dbReference>
<evidence type="ECO:0000313" key="16">
    <source>
        <dbReference type="Proteomes" id="UP000577956"/>
    </source>
</evidence>
<dbReference type="CDD" id="cd00075">
    <property type="entry name" value="HATPase"/>
    <property type="match status" value="1"/>
</dbReference>
<proteinExistence type="predicted"/>
<evidence type="ECO:0000256" key="3">
    <source>
        <dbReference type="ARBA" id="ARBA00004236"/>
    </source>
</evidence>
<comment type="cofactor">
    <cofactor evidence="2">
        <name>a divalent metal cation</name>
        <dbReference type="ChEBI" id="CHEBI:60240"/>
    </cofactor>
</comment>
<dbReference type="InterPro" id="IPR036097">
    <property type="entry name" value="HisK_dim/P_sf"/>
</dbReference>
<dbReference type="GO" id="GO:0005886">
    <property type="term" value="C:plasma membrane"/>
    <property type="evidence" value="ECO:0007669"/>
    <property type="project" value="UniProtKB-SubCell"/>
</dbReference>
<dbReference type="GO" id="GO:0005509">
    <property type="term" value="F:calcium ion binding"/>
    <property type="evidence" value="ECO:0007669"/>
    <property type="project" value="UniProtKB-ARBA"/>
</dbReference>
<dbReference type="SUPFAM" id="SSF55874">
    <property type="entry name" value="ATPase domain of HSP90 chaperone/DNA topoisomerase II/histidine kinase"/>
    <property type="match status" value="1"/>
</dbReference>
<dbReference type="RefSeq" id="WP_239072820.1">
    <property type="nucleotide sequence ID" value="NZ_BAABFI010000009.1"/>
</dbReference>
<reference evidence="15 16" key="1">
    <citation type="submission" date="2020-07" db="EMBL/GenBank/DDBJ databases">
        <title>Sequencing the genomes of 1000 actinobacteria strains.</title>
        <authorList>
            <person name="Klenk H.-P."/>
        </authorList>
    </citation>
    <scope>NUCLEOTIDE SEQUENCE [LARGE SCALE GENOMIC DNA]</scope>
    <source>
        <strain evidence="15 16">DSM 24482</strain>
    </source>
</reference>
<dbReference type="InterPro" id="IPR004358">
    <property type="entry name" value="Sig_transdc_His_kin-like_C"/>
</dbReference>
<dbReference type="GO" id="GO:0000155">
    <property type="term" value="F:phosphorelay sensor kinase activity"/>
    <property type="evidence" value="ECO:0007669"/>
    <property type="project" value="InterPro"/>
</dbReference>
<dbReference type="InterPro" id="IPR003660">
    <property type="entry name" value="HAMP_dom"/>
</dbReference>
<keyword evidence="6 15" id="KW-0808">Transferase</keyword>
<dbReference type="PROSITE" id="PS50109">
    <property type="entry name" value="HIS_KIN"/>
    <property type="match status" value="1"/>
</dbReference>